<dbReference type="PANTHER" id="PTHR45909:SF1">
    <property type="entry name" value="ADP-RIBOSYLATION FACTOR-RELATED PROTEIN 1"/>
    <property type="match status" value="1"/>
</dbReference>
<evidence type="ECO:0000256" key="8">
    <source>
        <dbReference type="ARBA" id="ARBA00023134"/>
    </source>
</evidence>
<dbReference type="GO" id="GO:0006886">
    <property type="term" value="P:intracellular protein transport"/>
    <property type="evidence" value="ECO:0007669"/>
    <property type="project" value="TreeGrafter"/>
</dbReference>
<sequence>MEAVNGLASSVEAKLGVSTGFAQVLTWLLVLAVAYLALQALQGLGKGVLKSSRGRGNVALILGQCGAGKTVLFFRLRDRDEEVQTVSSMKPIRDTLQINAGEGEEALGPIEVVDYPGHLRLRGKSADLLKDARCIIYVIDSEDKQRLKDVAEHLYELLTHPEVLELHTPILLTFNKSDLPSARPEKFILDEIDREIEQMRVSRAATLEGQDQADSYLGVDGEKFKIMEHAPCPIQTCRISAKKVQLAPLYDFLRQQFA</sequence>
<gene>
    <name evidence="12" type="ORF">ACAT0790_LOCUS40801</name>
</gene>
<accession>A0A7S1RE66</accession>
<evidence type="ECO:0000256" key="6">
    <source>
        <dbReference type="ARBA" id="ARBA00022824"/>
    </source>
</evidence>
<evidence type="ECO:0000313" key="12">
    <source>
        <dbReference type="EMBL" id="CAD9164035.1"/>
    </source>
</evidence>
<evidence type="ECO:0000256" key="9">
    <source>
        <dbReference type="ARBA" id="ARBA00023136"/>
    </source>
</evidence>
<evidence type="ECO:0000256" key="2">
    <source>
        <dbReference type="ARBA" id="ARBA00005619"/>
    </source>
</evidence>
<dbReference type="EMBL" id="HBGE01068043">
    <property type="protein sequence ID" value="CAD9164035.1"/>
    <property type="molecule type" value="Transcribed_RNA"/>
</dbReference>
<evidence type="ECO:0000256" key="4">
    <source>
        <dbReference type="ARBA" id="ARBA00022692"/>
    </source>
</evidence>
<evidence type="ECO:0000256" key="10">
    <source>
        <dbReference type="ARBA" id="ARBA00023170"/>
    </source>
</evidence>
<evidence type="ECO:0000256" key="5">
    <source>
        <dbReference type="ARBA" id="ARBA00022741"/>
    </source>
</evidence>
<dbReference type="InterPro" id="IPR019009">
    <property type="entry name" value="SRP_receptor_beta_su"/>
</dbReference>
<keyword evidence="4 11" id="KW-0812">Transmembrane</keyword>
<organism evidence="12">
    <name type="scientific">Alexandrium catenella</name>
    <name type="common">Red tide dinoflagellate</name>
    <name type="synonym">Gonyaulax catenella</name>
    <dbReference type="NCBI Taxonomy" id="2925"/>
    <lineage>
        <taxon>Eukaryota</taxon>
        <taxon>Sar</taxon>
        <taxon>Alveolata</taxon>
        <taxon>Dinophyceae</taxon>
        <taxon>Gonyaulacales</taxon>
        <taxon>Pyrocystaceae</taxon>
        <taxon>Alexandrium</taxon>
    </lineage>
</organism>
<proteinExistence type="inferred from homology"/>
<evidence type="ECO:0000256" key="3">
    <source>
        <dbReference type="ARBA" id="ARBA00020256"/>
    </source>
</evidence>
<reference evidence="12" key="1">
    <citation type="submission" date="2021-01" db="EMBL/GenBank/DDBJ databases">
        <authorList>
            <person name="Corre E."/>
            <person name="Pelletier E."/>
            <person name="Niang G."/>
            <person name="Scheremetjew M."/>
            <person name="Finn R."/>
            <person name="Kale V."/>
            <person name="Holt S."/>
            <person name="Cochrane G."/>
            <person name="Meng A."/>
            <person name="Brown T."/>
            <person name="Cohen L."/>
        </authorList>
    </citation>
    <scope>NUCLEOTIDE SEQUENCE</scope>
    <source>
        <strain evidence="12">OF101</strain>
    </source>
</reference>
<evidence type="ECO:0000256" key="7">
    <source>
        <dbReference type="ARBA" id="ARBA00022989"/>
    </source>
</evidence>
<comment type="subcellular location">
    <subcellularLocation>
        <location evidence="1">Endoplasmic reticulum membrane</location>
        <topology evidence="1">Single-pass membrane protein</topology>
    </subcellularLocation>
</comment>
<dbReference type="PANTHER" id="PTHR45909">
    <property type="entry name" value="ADP-RIBOSYLATION FACTOR-RELATED PROTEIN 1"/>
    <property type="match status" value="1"/>
</dbReference>
<dbReference type="AlphaFoldDB" id="A0A7S1RE66"/>
<keyword evidence="6" id="KW-0256">Endoplasmic reticulum</keyword>
<keyword evidence="8" id="KW-0342">GTP-binding</keyword>
<dbReference type="GO" id="GO:0005525">
    <property type="term" value="F:GTP binding"/>
    <property type="evidence" value="ECO:0007669"/>
    <property type="project" value="UniProtKB-KW"/>
</dbReference>
<dbReference type="Gene3D" id="3.40.50.300">
    <property type="entry name" value="P-loop containing nucleotide triphosphate hydrolases"/>
    <property type="match status" value="1"/>
</dbReference>
<keyword evidence="10" id="KW-0675">Receptor</keyword>
<keyword evidence="5" id="KW-0547">Nucleotide-binding</keyword>
<dbReference type="InterPro" id="IPR024156">
    <property type="entry name" value="Small_GTPase_ARF"/>
</dbReference>
<dbReference type="GO" id="GO:0034067">
    <property type="term" value="P:protein localization to Golgi apparatus"/>
    <property type="evidence" value="ECO:0007669"/>
    <property type="project" value="TreeGrafter"/>
</dbReference>
<evidence type="ECO:0000256" key="1">
    <source>
        <dbReference type="ARBA" id="ARBA00004389"/>
    </source>
</evidence>
<dbReference type="GO" id="GO:0005794">
    <property type="term" value="C:Golgi apparatus"/>
    <property type="evidence" value="ECO:0007669"/>
    <property type="project" value="TreeGrafter"/>
</dbReference>
<keyword evidence="7 11" id="KW-1133">Transmembrane helix</keyword>
<protein>
    <recommendedName>
        <fullName evidence="3">Signal recognition particle receptor subunit beta</fullName>
    </recommendedName>
</protein>
<name>A0A7S1RE66_ALECA</name>
<comment type="similarity">
    <text evidence="2">Belongs to the SRP receptor beta subunit family.</text>
</comment>
<dbReference type="GO" id="GO:0005789">
    <property type="term" value="C:endoplasmic reticulum membrane"/>
    <property type="evidence" value="ECO:0007669"/>
    <property type="project" value="UniProtKB-SubCell"/>
</dbReference>
<dbReference type="SUPFAM" id="SSF52540">
    <property type="entry name" value="P-loop containing nucleoside triphosphate hydrolases"/>
    <property type="match status" value="1"/>
</dbReference>
<keyword evidence="9 11" id="KW-0472">Membrane</keyword>
<dbReference type="GO" id="GO:0043001">
    <property type="term" value="P:Golgi to plasma membrane protein transport"/>
    <property type="evidence" value="ECO:0007669"/>
    <property type="project" value="TreeGrafter"/>
</dbReference>
<dbReference type="InterPro" id="IPR027417">
    <property type="entry name" value="P-loop_NTPase"/>
</dbReference>
<evidence type="ECO:0000256" key="11">
    <source>
        <dbReference type="SAM" id="Phobius"/>
    </source>
</evidence>
<dbReference type="Pfam" id="PF09439">
    <property type="entry name" value="SRPRB"/>
    <property type="match status" value="1"/>
</dbReference>
<feature type="transmembrane region" description="Helical" evidence="11">
    <location>
        <begin position="20"/>
        <end position="41"/>
    </location>
</feature>
<dbReference type="GO" id="GO:0003924">
    <property type="term" value="F:GTPase activity"/>
    <property type="evidence" value="ECO:0007669"/>
    <property type="project" value="TreeGrafter"/>
</dbReference>